<dbReference type="EMBL" id="JBDXMI010000001">
    <property type="protein sequence ID" value="MEO9383768.1"/>
    <property type="molecule type" value="Genomic_DNA"/>
</dbReference>
<evidence type="ECO:0000259" key="1">
    <source>
        <dbReference type="Pfam" id="PF12680"/>
    </source>
</evidence>
<dbReference type="InterPro" id="IPR032710">
    <property type="entry name" value="NTF2-like_dom_sf"/>
</dbReference>
<keyword evidence="3" id="KW-1185">Reference proteome</keyword>
<comment type="caution">
    <text evidence="2">The sequence shown here is derived from an EMBL/GenBank/DDBJ whole genome shotgun (WGS) entry which is preliminary data.</text>
</comment>
<dbReference type="InterPro" id="IPR008317">
    <property type="entry name" value="UCP030561"/>
</dbReference>
<gene>
    <name evidence="2" type="ORF">ABI908_06500</name>
</gene>
<dbReference type="Pfam" id="PF12680">
    <property type="entry name" value="SnoaL_2"/>
    <property type="match status" value="1"/>
</dbReference>
<evidence type="ECO:0000313" key="2">
    <source>
        <dbReference type="EMBL" id="MEO9383768.1"/>
    </source>
</evidence>
<dbReference type="Proteomes" id="UP001462502">
    <property type="component" value="Unassembled WGS sequence"/>
</dbReference>
<dbReference type="SUPFAM" id="SSF54427">
    <property type="entry name" value="NTF2-like"/>
    <property type="match status" value="1"/>
</dbReference>
<name>A0ABV0IRM2_9NEIS</name>
<sequence>MPTRETEHIQHATCIVAERIVQAQLDAYNARNLEAFAACYAEDVKVYRLPSMALSLNGRAALADHYANKRFNLPKLHAALLHRIVQGSRVIDHEDVTLDGENRFRAVAIYDVNADGLIAAVWFVDAE</sequence>
<reference evidence="2 3" key="1">
    <citation type="submission" date="2024-05" db="EMBL/GenBank/DDBJ databases">
        <authorList>
            <person name="De Oliveira J.P."/>
            <person name="Noriler S.A."/>
            <person name="De Oliveira A.G."/>
            <person name="Sipoli D.S."/>
        </authorList>
    </citation>
    <scope>NUCLEOTIDE SEQUENCE [LARGE SCALE GENOMIC DNA]</scope>
    <source>
        <strain evidence="2 3">LABIM192</strain>
    </source>
</reference>
<dbReference type="Gene3D" id="3.10.450.50">
    <property type="match status" value="1"/>
</dbReference>
<dbReference type="InterPro" id="IPR037401">
    <property type="entry name" value="SnoaL-like"/>
</dbReference>
<dbReference type="RefSeq" id="WP_347936970.1">
    <property type="nucleotide sequence ID" value="NZ_CP158160.1"/>
</dbReference>
<protein>
    <submittedName>
        <fullName evidence="2">Nuclear transport factor 2 family protein</fullName>
    </submittedName>
</protein>
<evidence type="ECO:0000313" key="3">
    <source>
        <dbReference type="Proteomes" id="UP001462502"/>
    </source>
</evidence>
<feature type="domain" description="SnoaL-like" evidence="1">
    <location>
        <begin position="21"/>
        <end position="120"/>
    </location>
</feature>
<accession>A0ABV0IRM2</accession>
<dbReference type="PIRSF" id="PIRSF030561">
    <property type="entry name" value="UCP030561"/>
    <property type="match status" value="1"/>
</dbReference>
<proteinExistence type="predicted"/>
<organism evidence="2 3">
    <name type="scientific">Chromobacterium phragmitis</name>
    <dbReference type="NCBI Taxonomy" id="2202141"/>
    <lineage>
        <taxon>Bacteria</taxon>
        <taxon>Pseudomonadati</taxon>
        <taxon>Pseudomonadota</taxon>
        <taxon>Betaproteobacteria</taxon>
        <taxon>Neisseriales</taxon>
        <taxon>Chromobacteriaceae</taxon>
        <taxon>Chromobacterium</taxon>
    </lineage>
</organism>